<feature type="transmembrane region" description="Helical" evidence="2">
    <location>
        <begin position="145"/>
        <end position="165"/>
    </location>
</feature>
<keyword evidence="2" id="KW-1133">Transmembrane helix</keyword>
<gene>
    <name evidence="3" type="ORF">SUBVAR_05174</name>
</gene>
<dbReference type="EMBL" id="ACBY02000020">
    <property type="protein sequence ID" value="EFB76793.1"/>
    <property type="molecule type" value="Genomic_DNA"/>
</dbReference>
<dbReference type="Proteomes" id="UP000003438">
    <property type="component" value="Unassembled WGS sequence"/>
</dbReference>
<feature type="compositionally biased region" description="Basic and acidic residues" evidence="1">
    <location>
        <begin position="1"/>
        <end position="10"/>
    </location>
</feature>
<organism evidence="3 4">
    <name type="scientific">Subdoligranulum variabile DSM 15176</name>
    <dbReference type="NCBI Taxonomy" id="411471"/>
    <lineage>
        <taxon>Bacteria</taxon>
        <taxon>Bacillati</taxon>
        <taxon>Bacillota</taxon>
        <taxon>Clostridia</taxon>
        <taxon>Eubacteriales</taxon>
        <taxon>Oscillospiraceae</taxon>
        <taxon>Subdoligranulum</taxon>
    </lineage>
</organism>
<evidence type="ECO:0000313" key="4">
    <source>
        <dbReference type="Proteomes" id="UP000003438"/>
    </source>
</evidence>
<keyword evidence="2" id="KW-0472">Membrane</keyword>
<feature type="region of interest" description="Disordered" evidence="1">
    <location>
        <begin position="1"/>
        <end position="35"/>
    </location>
</feature>
<evidence type="ECO:0000256" key="2">
    <source>
        <dbReference type="SAM" id="Phobius"/>
    </source>
</evidence>
<comment type="caution">
    <text evidence="3">The sequence shown here is derived from an EMBL/GenBank/DDBJ whole genome shotgun (WGS) entry which is preliminary data.</text>
</comment>
<keyword evidence="4" id="KW-1185">Reference proteome</keyword>
<proteinExistence type="predicted"/>
<dbReference type="AlphaFoldDB" id="D1PLD5"/>
<evidence type="ECO:0008006" key="5">
    <source>
        <dbReference type="Google" id="ProtNLM"/>
    </source>
</evidence>
<evidence type="ECO:0000313" key="3">
    <source>
        <dbReference type="EMBL" id="EFB76793.1"/>
    </source>
</evidence>
<keyword evidence="2" id="KW-0812">Transmembrane</keyword>
<dbReference type="HOGENOM" id="CLU_698137_0_0_9"/>
<dbReference type="eggNOG" id="COG4915">
    <property type="taxonomic scope" value="Bacteria"/>
</dbReference>
<protein>
    <recommendedName>
        <fullName evidence="5">5-bromo-4-chloroindolyl phosphate hydrolysis protein</fullName>
    </recommendedName>
</protein>
<accession>D1PLD5</accession>
<evidence type="ECO:0000256" key="1">
    <source>
        <dbReference type="SAM" id="MobiDB-lite"/>
    </source>
</evidence>
<feature type="transmembrane region" description="Helical" evidence="2">
    <location>
        <begin position="101"/>
        <end position="125"/>
    </location>
</feature>
<sequence length="395" mass="43816">MRRQTFEKLRMSMTNHASEEQKEYQKETPGYGPAPDLDELVNGAVRIGTGLGSAMLSGLADVLDRVGEGLEAARTSNRELPFAQWKRRLDRRLQNKNQSEALALAVTGWTMAACFGIAAIVMWALSAAGPEALGVTREEFLVFPILMACFTPLTVGFGIMGGVGVKKYRYVSRLRRYLRVARGWVCDLPTIARDSAVSQDLVVKDLTQAVARGDFSEAVLEPDGKLYLNTNHVAPQAANDSAQKVEETPLSEGEALEQEGSAFLAYLDRAQGKLGSDAAEELVQMRRNCAAILGFVHNHPEQLPRVRRFREYYLPTTRKLLDTAQGLGEAEAQHAQEIRRDITGILHTLNLAYSKLYDTLLRDVSLDVSTEIDTLETMLRQDGLTHDFESDFKHG</sequence>
<feature type="compositionally biased region" description="Basic and acidic residues" evidence="1">
    <location>
        <begin position="17"/>
        <end position="26"/>
    </location>
</feature>
<name>D1PLD5_9FIRM</name>
<reference evidence="3" key="1">
    <citation type="submission" date="2009-12" db="EMBL/GenBank/DDBJ databases">
        <authorList>
            <person name="Weinstock G."/>
            <person name="Sodergren E."/>
            <person name="Clifton S."/>
            <person name="Fulton L."/>
            <person name="Fulton B."/>
            <person name="Courtney L."/>
            <person name="Fronick C."/>
            <person name="Harrison M."/>
            <person name="Strong C."/>
            <person name="Farmer C."/>
            <person name="Delahaunty K."/>
            <person name="Markovic C."/>
            <person name="Hall O."/>
            <person name="Minx P."/>
            <person name="Tomlinson C."/>
            <person name="Mitreva M."/>
            <person name="Nelson J."/>
            <person name="Hou S."/>
            <person name="Wollam A."/>
            <person name="Pepin K.H."/>
            <person name="Johnson M."/>
            <person name="Bhonagiri V."/>
            <person name="Nash W.E."/>
            <person name="Warren W."/>
            <person name="Chinwalla A."/>
            <person name="Mardis E.R."/>
            <person name="Wilson R.K."/>
        </authorList>
    </citation>
    <scope>NUCLEOTIDE SEQUENCE [LARGE SCALE GENOMIC DNA]</scope>
    <source>
        <strain evidence="3">DSM 15176</strain>
    </source>
</reference>
<dbReference type="STRING" id="411471.SUBVAR_05174"/>